<feature type="transmembrane region" description="Helical" evidence="1">
    <location>
        <begin position="5"/>
        <end position="24"/>
    </location>
</feature>
<comment type="caution">
    <text evidence="3">The sequence shown here is derived from an EMBL/GenBank/DDBJ whole genome shotgun (WGS) entry which is preliminary data.</text>
</comment>
<organism evidence="3 4">
    <name type="scientific">Meganyctiphanes norvegica</name>
    <name type="common">Northern krill</name>
    <name type="synonym">Thysanopoda norvegica</name>
    <dbReference type="NCBI Taxonomy" id="48144"/>
    <lineage>
        <taxon>Eukaryota</taxon>
        <taxon>Metazoa</taxon>
        <taxon>Ecdysozoa</taxon>
        <taxon>Arthropoda</taxon>
        <taxon>Crustacea</taxon>
        <taxon>Multicrustacea</taxon>
        <taxon>Malacostraca</taxon>
        <taxon>Eumalacostraca</taxon>
        <taxon>Eucarida</taxon>
        <taxon>Euphausiacea</taxon>
        <taxon>Euphausiidae</taxon>
        <taxon>Meganyctiphanes</taxon>
    </lineage>
</organism>
<dbReference type="EMBL" id="CAXKWB010023256">
    <property type="protein sequence ID" value="CAL4124962.1"/>
    <property type="molecule type" value="Genomic_DNA"/>
</dbReference>
<dbReference type="SUPFAM" id="SSF53335">
    <property type="entry name" value="S-adenosyl-L-methionine-dependent methyltransferases"/>
    <property type="match status" value="1"/>
</dbReference>
<dbReference type="InterPro" id="IPR006342">
    <property type="entry name" value="FkbM_mtfrase"/>
</dbReference>
<keyword evidence="1" id="KW-1133">Transmembrane helix</keyword>
<keyword evidence="1" id="KW-0472">Membrane</keyword>
<gene>
    <name evidence="3" type="ORF">MNOR_LOCUS24900</name>
</gene>
<dbReference type="GO" id="GO:0006888">
    <property type="term" value="P:endoplasmic reticulum to Golgi vesicle-mediated transport"/>
    <property type="evidence" value="ECO:0007669"/>
    <property type="project" value="TreeGrafter"/>
</dbReference>
<dbReference type="PANTHER" id="PTHR34009:SF2">
    <property type="entry name" value="PROTEIN STAR"/>
    <property type="match status" value="1"/>
</dbReference>
<dbReference type="GO" id="GO:0005794">
    <property type="term" value="C:Golgi apparatus"/>
    <property type="evidence" value="ECO:0007669"/>
    <property type="project" value="TreeGrafter"/>
</dbReference>
<dbReference type="PANTHER" id="PTHR34009">
    <property type="entry name" value="PROTEIN STAR"/>
    <property type="match status" value="1"/>
</dbReference>
<feature type="domain" description="Methyltransferase FkbM" evidence="2">
    <location>
        <begin position="152"/>
        <end position="302"/>
    </location>
</feature>
<evidence type="ECO:0000313" key="3">
    <source>
        <dbReference type="EMBL" id="CAL4124962.1"/>
    </source>
</evidence>
<name>A0AAV2RJE6_MEGNR</name>
<sequence>MTQRIFLLLFLIVIGIISFLLLLIRTDNQGTITTKSINNPAPPIVYGKVQSIRMPIQTKVQKKEGAEIPKESPTKIQQQEMPASNVILEEINDKKVAQDDPILIAKIIDIFLKPPSTKPYTLKEPQKSDPSMGQSKEIRKILGDQKNGFFIECGALDGETRSNTLVFEKELGWSGLLIEGDPKNFQLVQKKNRKAWSINTCLSSKPYPNTVLFEQHFNIGKISKLSPSSNKKGYTQVQCLPLFSILLAMNITTVDYFSLDVEGLELEVLETIPWDHVKIRTLSVEFQHGKGGKYSLVNYMLQKGYYVYSDVTHPGKLANDFIFYRNDVVPNKAP</sequence>
<dbReference type="GO" id="GO:0005886">
    <property type="term" value="C:plasma membrane"/>
    <property type="evidence" value="ECO:0007669"/>
    <property type="project" value="TreeGrafter"/>
</dbReference>
<accession>A0AAV2RJE6</accession>
<dbReference type="GO" id="GO:0016197">
    <property type="term" value="P:endosomal transport"/>
    <property type="evidence" value="ECO:0007669"/>
    <property type="project" value="TreeGrafter"/>
</dbReference>
<dbReference type="GO" id="GO:0005789">
    <property type="term" value="C:endoplasmic reticulum membrane"/>
    <property type="evidence" value="ECO:0007669"/>
    <property type="project" value="TreeGrafter"/>
</dbReference>
<protein>
    <recommendedName>
        <fullName evidence="2">Methyltransferase FkbM domain-containing protein</fullName>
    </recommendedName>
</protein>
<dbReference type="GO" id="GO:0031902">
    <property type="term" value="C:late endosome membrane"/>
    <property type="evidence" value="ECO:0007669"/>
    <property type="project" value="TreeGrafter"/>
</dbReference>
<dbReference type="InterPro" id="IPR029063">
    <property type="entry name" value="SAM-dependent_MTases_sf"/>
</dbReference>
<dbReference type="Pfam" id="PF05050">
    <property type="entry name" value="Methyltransf_21"/>
    <property type="match status" value="1"/>
</dbReference>
<dbReference type="Proteomes" id="UP001497623">
    <property type="component" value="Unassembled WGS sequence"/>
</dbReference>
<dbReference type="InterPro" id="IPR053202">
    <property type="entry name" value="EGF_Rcpt_Signaling_Reg"/>
</dbReference>
<evidence type="ECO:0000313" key="4">
    <source>
        <dbReference type="Proteomes" id="UP001497623"/>
    </source>
</evidence>
<reference evidence="3 4" key="1">
    <citation type="submission" date="2024-05" db="EMBL/GenBank/DDBJ databases">
        <authorList>
            <person name="Wallberg A."/>
        </authorList>
    </citation>
    <scope>NUCLEOTIDE SEQUENCE [LARGE SCALE GENOMIC DNA]</scope>
</reference>
<proteinExistence type="predicted"/>
<evidence type="ECO:0000259" key="2">
    <source>
        <dbReference type="Pfam" id="PF05050"/>
    </source>
</evidence>
<dbReference type="AlphaFoldDB" id="A0AAV2RJE6"/>
<evidence type="ECO:0000256" key="1">
    <source>
        <dbReference type="SAM" id="Phobius"/>
    </source>
</evidence>
<keyword evidence="1" id="KW-0812">Transmembrane</keyword>
<keyword evidence="4" id="KW-1185">Reference proteome</keyword>
<dbReference type="Gene3D" id="3.40.50.150">
    <property type="entry name" value="Vaccinia Virus protein VP39"/>
    <property type="match status" value="1"/>
</dbReference>